<sequence>MENIDLNNKNNSTYDFEILDSFKIVIYSIIGITIFFIPISINGYVNTLIHHMALFIQERYIHLLKLYIVLMVIFGSIIPILKNDKKNNNEILRNIITLLRPISILLVLIIFSQKEYYLHNNDSLLFMQDVILKYTIVFSLGVFFMPLITDYGLIEVTEGYFNKYTKKNLNLSGKSVLNVFVYLFVDVFTGMFMTNKLYKSGKLRQSEACIIISCFSFFSIMNSIYLADKLKIQSKVFTIIISIILSIIINSMVCRIWPLKQKKKSYFLKTKYKECNFKSNKFKKSIQRYLENKEKKKLIYCMIENFKESFNIIMTILPNLVIIIFVGEFIINNTGLVESMSNIFNPFIEALKLPGKSSLGEFICLGLFNGGRYIEFVNNESINITTLIIFILFIGQTVSITTNVLYISSTNIPLKIAELIIVGLEKVFITLIVISLMYYLFIGYI</sequence>
<reference evidence="2 3" key="1">
    <citation type="submission" date="2015-01" db="EMBL/GenBank/DDBJ databases">
        <authorList>
            <person name="Aslett A.Martin."/>
            <person name="De Silva Nishadi"/>
        </authorList>
    </citation>
    <scope>NUCLEOTIDE SEQUENCE [LARGE SCALE GENOMIC DNA]</scope>
    <source>
        <strain evidence="2 3">R28058</strain>
    </source>
</reference>
<feature type="transmembrane region" description="Helical" evidence="1">
    <location>
        <begin position="312"/>
        <end position="331"/>
    </location>
</feature>
<feature type="transmembrane region" description="Helical" evidence="1">
    <location>
        <begin position="24"/>
        <end position="48"/>
    </location>
</feature>
<dbReference type="RefSeq" id="WP_055342351.1">
    <property type="nucleotide sequence ID" value="NZ_CDNI01000003.1"/>
</dbReference>
<protein>
    <submittedName>
        <fullName evidence="2">Membrane protein</fullName>
    </submittedName>
</protein>
<dbReference type="OrthoDB" id="1751087at2"/>
<proteinExistence type="predicted"/>
<evidence type="ECO:0000313" key="3">
    <source>
        <dbReference type="Proteomes" id="UP000049127"/>
    </source>
</evidence>
<dbReference type="Proteomes" id="UP000049127">
    <property type="component" value="Unassembled WGS sequence"/>
</dbReference>
<name>A0A0C7G848_PARSO</name>
<feature type="transmembrane region" description="Helical" evidence="1">
    <location>
        <begin position="206"/>
        <end position="225"/>
    </location>
</feature>
<dbReference type="EMBL" id="CEKZ01000003">
    <property type="protein sequence ID" value="CEQ04394.1"/>
    <property type="molecule type" value="Genomic_DNA"/>
</dbReference>
<organism evidence="2 3">
    <name type="scientific">Paraclostridium sordellii</name>
    <name type="common">Clostridium sordellii</name>
    <dbReference type="NCBI Taxonomy" id="1505"/>
    <lineage>
        <taxon>Bacteria</taxon>
        <taxon>Bacillati</taxon>
        <taxon>Bacillota</taxon>
        <taxon>Clostridia</taxon>
        <taxon>Peptostreptococcales</taxon>
        <taxon>Peptostreptococcaceae</taxon>
        <taxon>Paraclostridium</taxon>
    </lineage>
</organism>
<evidence type="ECO:0000313" key="2">
    <source>
        <dbReference type="EMBL" id="CEQ04394.1"/>
    </source>
</evidence>
<feature type="transmembrane region" description="Helical" evidence="1">
    <location>
        <begin position="60"/>
        <end position="79"/>
    </location>
</feature>
<accession>A0A0C7G848</accession>
<keyword evidence="1" id="KW-0812">Transmembrane</keyword>
<feature type="transmembrane region" description="Helical" evidence="1">
    <location>
        <begin position="419"/>
        <end position="441"/>
    </location>
</feature>
<evidence type="ECO:0000256" key="1">
    <source>
        <dbReference type="SAM" id="Phobius"/>
    </source>
</evidence>
<feature type="transmembrane region" description="Helical" evidence="1">
    <location>
        <begin position="91"/>
        <end position="111"/>
    </location>
</feature>
<feature type="transmembrane region" description="Helical" evidence="1">
    <location>
        <begin position="237"/>
        <end position="257"/>
    </location>
</feature>
<feature type="transmembrane region" description="Helical" evidence="1">
    <location>
        <begin position="382"/>
        <end position="407"/>
    </location>
</feature>
<dbReference type="AlphaFoldDB" id="A0A0C7G848"/>
<feature type="transmembrane region" description="Helical" evidence="1">
    <location>
        <begin position="131"/>
        <end position="154"/>
    </location>
</feature>
<keyword evidence="1" id="KW-1133">Transmembrane helix</keyword>
<feature type="transmembrane region" description="Helical" evidence="1">
    <location>
        <begin position="174"/>
        <end position="194"/>
    </location>
</feature>
<keyword evidence="1" id="KW-0472">Membrane</keyword>
<gene>
    <name evidence="2" type="ORF">R28058_21271</name>
</gene>